<dbReference type="Gene3D" id="1.10.10.1150">
    <property type="entry name" value="Coenzyme PQQ synthesis protein D (PqqD)"/>
    <property type="match status" value="1"/>
</dbReference>
<dbReference type="RefSeq" id="WP_283230335.1">
    <property type="nucleotide sequence ID" value="NZ_JASGBQ010000005.1"/>
</dbReference>
<evidence type="ECO:0000313" key="1">
    <source>
        <dbReference type="EMBL" id="MDI9241830.1"/>
    </source>
</evidence>
<sequence>MIDISFKEYPDISKAGGAGKLSDKELAVKMEEAGYQFNNSCIYRSKPHYIMREIAGESILVSVGDGVADFCGIVKLNASAKVIWNTLQNGATKEDLIQVLADAFHIPEEQAKSDIEKALELLAQKRMIVCE</sequence>
<dbReference type="Proteomes" id="UP001300383">
    <property type="component" value="Unassembled WGS sequence"/>
</dbReference>
<comment type="caution">
    <text evidence="1">The sequence shown here is derived from an EMBL/GenBank/DDBJ whole genome shotgun (WGS) entry which is preliminary data.</text>
</comment>
<reference evidence="1 2" key="1">
    <citation type="submission" date="2023-05" db="EMBL/GenBank/DDBJ databases">
        <title>[ruminococcus] sp. nov., isolated from a pig farm feces dump.</title>
        <authorList>
            <person name="Chang Y.-H."/>
        </authorList>
    </citation>
    <scope>NUCLEOTIDE SEQUENCE [LARGE SCALE GENOMIC DNA]</scope>
    <source>
        <strain evidence="1 2">YH-rum2234</strain>
    </source>
</reference>
<dbReference type="Pfam" id="PF05402">
    <property type="entry name" value="PqqD"/>
    <property type="match status" value="1"/>
</dbReference>
<dbReference type="AlphaFoldDB" id="A0AAP4BA05"/>
<protein>
    <submittedName>
        <fullName evidence="1">PqqD family protein</fullName>
    </submittedName>
</protein>
<evidence type="ECO:0000313" key="2">
    <source>
        <dbReference type="Proteomes" id="UP001300383"/>
    </source>
</evidence>
<keyword evidence="2" id="KW-1185">Reference proteome</keyword>
<proteinExistence type="predicted"/>
<accession>A0AAP4BA05</accession>
<organism evidence="1 2">
    <name type="scientific">Fusibacillus kribbianus</name>
    <dbReference type="NCBI Taxonomy" id="3044208"/>
    <lineage>
        <taxon>Bacteria</taxon>
        <taxon>Bacillati</taxon>
        <taxon>Bacillota</taxon>
        <taxon>Clostridia</taxon>
        <taxon>Lachnospirales</taxon>
        <taxon>Lachnospiraceae</taxon>
        <taxon>Fusibacillus</taxon>
    </lineage>
</organism>
<name>A0AAP4BA05_9FIRM</name>
<gene>
    <name evidence="1" type="ORF">QJ036_04960</name>
</gene>
<dbReference type="InterPro" id="IPR041881">
    <property type="entry name" value="PqqD_sf"/>
</dbReference>
<dbReference type="InterPro" id="IPR008792">
    <property type="entry name" value="PQQD"/>
</dbReference>
<dbReference type="EMBL" id="JASGBQ010000005">
    <property type="protein sequence ID" value="MDI9241830.1"/>
    <property type="molecule type" value="Genomic_DNA"/>
</dbReference>